<keyword evidence="1" id="KW-0472">Membrane</keyword>
<dbReference type="InterPro" id="IPR038297">
    <property type="entry name" value="CcmH/CycL/NrfF/Ccl2_sf"/>
</dbReference>
<evidence type="ECO:0000313" key="3">
    <source>
        <dbReference type="Proteomes" id="UP000176974"/>
    </source>
</evidence>
<dbReference type="Gene3D" id="2.60.40.10">
    <property type="entry name" value="Immunoglobulins"/>
    <property type="match status" value="1"/>
</dbReference>
<accession>A0A1G2FBA0</accession>
<comment type="caution">
    <text evidence="2">The sequence shown here is derived from an EMBL/GenBank/DDBJ whole genome shotgun (WGS) entry which is preliminary data.</text>
</comment>
<keyword evidence="1" id="KW-1133">Transmembrane helix</keyword>
<dbReference type="Proteomes" id="UP000176974">
    <property type="component" value="Unassembled WGS sequence"/>
</dbReference>
<sequence>MKEKSINYYHLLGAVLILGLIFYFGQIYQKSAPLGKNQTASSGSLIKNVSAEEIYQMFLCPCCGLPLDKNNICCEMAEERINYIDSQVETGADKNEIILAYVKKYGINSFADKTKQEEIKEELIKTAPTDRPIISPSPDSYDFKEVSQKQGKVITYFNLKNEGQSDLIITKLETSCGCTSASIIFDNQEGPIFNMPGHGVNEEVGDWQTVIPPSQTTQLKVYYDPDVHADFRGPATREISVFSNDPIDFEKKVTIELNQVD</sequence>
<gene>
    <name evidence="2" type="ORF">A2815_02820</name>
</gene>
<proteinExistence type="predicted"/>
<evidence type="ECO:0000313" key="2">
    <source>
        <dbReference type="EMBL" id="OGZ34868.1"/>
    </source>
</evidence>
<keyword evidence="1" id="KW-0812">Transmembrane</keyword>
<evidence type="ECO:0008006" key="4">
    <source>
        <dbReference type="Google" id="ProtNLM"/>
    </source>
</evidence>
<dbReference type="Gene3D" id="1.10.8.640">
    <property type="entry name" value="Cytochrome C biogenesis protein"/>
    <property type="match status" value="1"/>
</dbReference>
<reference evidence="2 3" key="1">
    <citation type="journal article" date="2016" name="Nat. Commun.">
        <title>Thousands of microbial genomes shed light on interconnected biogeochemical processes in an aquifer system.</title>
        <authorList>
            <person name="Anantharaman K."/>
            <person name="Brown C.T."/>
            <person name="Hug L.A."/>
            <person name="Sharon I."/>
            <person name="Castelle C.J."/>
            <person name="Probst A.J."/>
            <person name="Thomas B.C."/>
            <person name="Singh A."/>
            <person name="Wilkins M.J."/>
            <person name="Karaoz U."/>
            <person name="Brodie E.L."/>
            <person name="Williams K.H."/>
            <person name="Hubbard S.S."/>
            <person name="Banfield J.F."/>
        </authorList>
    </citation>
    <scope>NUCLEOTIDE SEQUENCE [LARGE SCALE GENOMIC DNA]</scope>
</reference>
<feature type="transmembrane region" description="Helical" evidence="1">
    <location>
        <begin position="6"/>
        <end position="24"/>
    </location>
</feature>
<evidence type="ECO:0000256" key="1">
    <source>
        <dbReference type="SAM" id="Phobius"/>
    </source>
</evidence>
<dbReference type="InterPro" id="IPR011467">
    <property type="entry name" value="DUF1573"/>
</dbReference>
<protein>
    <recommendedName>
        <fullName evidence="4">DUF1573 domain-containing protein</fullName>
    </recommendedName>
</protein>
<dbReference type="EMBL" id="MHMY01000024">
    <property type="protein sequence ID" value="OGZ34868.1"/>
    <property type="molecule type" value="Genomic_DNA"/>
</dbReference>
<dbReference type="AlphaFoldDB" id="A0A1G2FBA0"/>
<name>A0A1G2FBA0_9BACT</name>
<dbReference type="InterPro" id="IPR013783">
    <property type="entry name" value="Ig-like_fold"/>
</dbReference>
<organism evidence="2 3">
    <name type="scientific">Candidatus Portnoybacteria bacterium RIFCSPHIGHO2_01_FULL_40_12b</name>
    <dbReference type="NCBI Taxonomy" id="1801994"/>
    <lineage>
        <taxon>Bacteria</taxon>
        <taxon>Candidatus Portnoyibacteriota</taxon>
    </lineage>
</organism>
<dbReference type="Pfam" id="PF07610">
    <property type="entry name" value="DUF1573"/>
    <property type="match status" value="1"/>
</dbReference>